<evidence type="ECO:0000313" key="3">
    <source>
        <dbReference type="Proteomes" id="UP001274321"/>
    </source>
</evidence>
<comment type="caution">
    <text evidence="2">The sequence shown here is derived from an EMBL/GenBank/DDBJ whole genome shotgun (WGS) entry which is preliminary data.</text>
</comment>
<protein>
    <submittedName>
        <fullName evidence="2">Phage portal protein</fullName>
    </submittedName>
</protein>
<keyword evidence="3" id="KW-1185">Reference proteome</keyword>
<dbReference type="Gene3D" id="3.40.140.120">
    <property type="match status" value="1"/>
</dbReference>
<dbReference type="Pfam" id="PF04860">
    <property type="entry name" value="Phage_portal"/>
    <property type="match status" value="1"/>
</dbReference>
<dbReference type="Gene3D" id="1.20.1270.210">
    <property type="match status" value="1"/>
</dbReference>
<accession>A0ABU4RNL4</accession>
<dbReference type="InterPro" id="IPR006427">
    <property type="entry name" value="Portal_HK97"/>
</dbReference>
<evidence type="ECO:0000256" key="1">
    <source>
        <dbReference type="SAM" id="MobiDB-lite"/>
    </source>
</evidence>
<proteinExistence type="predicted"/>
<organism evidence="2 3">
    <name type="scientific">Terrihabitans rhizophilus</name>
    <dbReference type="NCBI Taxonomy" id="3092662"/>
    <lineage>
        <taxon>Bacteria</taxon>
        <taxon>Pseudomonadati</taxon>
        <taxon>Pseudomonadota</taxon>
        <taxon>Alphaproteobacteria</taxon>
        <taxon>Hyphomicrobiales</taxon>
        <taxon>Terrihabitans</taxon>
    </lineage>
</organism>
<dbReference type="Proteomes" id="UP001274321">
    <property type="component" value="Unassembled WGS sequence"/>
</dbReference>
<dbReference type="NCBIfam" id="TIGR01537">
    <property type="entry name" value="portal_HK97"/>
    <property type="match status" value="1"/>
</dbReference>
<evidence type="ECO:0000313" key="2">
    <source>
        <dbReference type="EMBL" id="MDX6806423.1"/>
    </source>
</evidence>
<feature type="region of interest" description="Disordered" evidence="1">
    <location>
        <begin position="336"/>
        <end position="365"/>
    </location>
</feature>
<dbReference type="InterPro" id="IPR006944">
    <property type="entry name" value="Phage/GTA_portal"/>
</dbReference>
<dbReference type="Gene3D" id="3.30.1120.70">
    <property type="match status" value="1"/>
</dbReference>
<gene>
    <name evidence="2" type="ORF">SCD90_10125</name>
</gene>
<dbReference type="EMBL" id="JAXAFJ010000005">
    <property type="protein sequence ID" value="MDX6806423.1"/>
    <property type="molecule type" value="Genomic_DNA"/>
</dbReference>
<reference evidence="2 3" key="1">
    <citation type="submission" date="2023-11" db="EMBL/GenBank/DDBJ databases">
        <authorList>
            <person name="Bao R."/>
        </authorList>
    </citation>
    <scope>NUCLEOTIDE SEQUENCE [LARGE SCALE GENOMIC DNA]</scope>
    <source>
        <strain evidence="2 3">PJ23</strain>
    </source>
</reference>
<sequence>MAVTPRTAMTCAPVRCAVQAIAEAIGQLPLHVYERDEDGSKERAADHPAQRVLIDPNDWTAGPEFREQLTRDALLHGNGYAFINRVEGRPVELLRLDPESISVTAHPVTGEPVYSRKDGNVQRIIPRSEILHIRAPGFDGLSGTSPVQQARETIGLALVMEQHAARLFGNGARPSGLITFANTLTPEAAARQKAAWQAAHGGRKSGGTAVLDSGASFQALTMTSTDAQFLDLWNRTVLDIARVFRVPPVLIMDYSRQTWTNAEVGGQQFVTYALARWLAAWEGEVRLKLIAPEDRDTFFAEFILDALVKGDIAVRMEAYSKAIAARILCPNEARAAENRPPYEGGDTFENPNTMTAAPAPKQEAV</sequence>
<name>A0ABU4RNL4_9HYPH</name>